<proteinExistence type="predicted"/>
<name>A0A853FAN6_9GAMM</name>
<dbReference type="EMBL" id="JACCHT010000012">
    <property type="protein sequence ID" value="NYT28675.1"/>
    <property type="molecule type" value="Genomic_DNA"/>
</dbReference>
<evidence type="ECO:0000256" key="1">
    <source>
        <dbReference type="ARBA" id="ARBA00023122"/>
    </source>
</evidence>
<evidence type="ECO:0000259" key="3">
    <source>
        <dbReference type="PROSITE" id="PS50042"/>
    </source>
</evidence>
<feature type="domain" description="CBS" evidence="4">
    <location>
        <begin position="214"/>
        <end position="269"/>
    </location>
</feature>
<dbReference type="Pfam" id="PF10335">
    <property type="entry name" value="DUF294_C"/>
    <property type="match status" value="1"/>
</dbReference>
<dbReference type="AlphaFoldDB" id="A0A853FAN6"/>
<dbReference type="SUPFAM" id="SSF51206">
    <property type="entry name" value="cAMP-binding domain-like"/>
    <property type="match status" value="1"/>
</dbReference>
<feature type="domain" description="Cyclic nucleotide-binding" evidence="3">
    <location>
        <begin position="50"/>
        <end position="80"/>
    </location>
</feature>
<dbReference type="InterPro" id="IPR014710">
    <property type="entry name" value="RmlC-like_jellyroll"/>
</dbReference>
<dbReference type="PANTHER" id="PTHR43080">
    <property type="entry name" value="CBS DOMAIN-CONTAINING PROTEIN CBSX3, MITOCHONDRIAL"/>
    <property type="match status" value="1"/>
</dbReference>
<dbReference type="InterPro" id="IPR051257">
    <property type="entry name" value="Diverse_CBS-Domain"/>
</dbReference>
<comment type="caution">
    <text evidence="5">The sequence shown here is derived from an EMBL/GenBank/DDBJ whole genome shotgun (WGS) entry which is preliminary data.</text>
</comment>
<accession>A0A853FAN6</accession>
<keyword evidence="1 2" id="KW-0129">CBS domain</keyword>
<evidence type="ECO:0000259" key="4">
    <source>
        <dbReference type="PROSITE" id="PS51371"/>
    </source>
</evidence>
<dbReference type="CDD" id="cd04587">
    <property type="entry name" value="CBS_pair_CAP-ED_NT_Pol-beta-like_DUF294_assoc"/>
    <property type="match status" value="1"/>
</dbReference>
<protein>
    <submittedName>
        <fullName evidence="5">CBS domain-containing protein</fullName>
    </submittedName>
</protein>
<dbReference type="Proteomes" id="UP000568751">
    <property type="component" value="Unassembled WGS sequence"/>
</dbReference>
<dbReference type="Pfam" id="PF00571">
    <property type="entry name" value="CBS"/>
    <property type="match status" value="2"/>
</dbReference>
<dbReference type="GO" id="GO:0008773">
    <property type="term" value="F:[protein-PII] uridylyltransferase activity"/>
    <property type="evidence" value="ECO:0007669"/>
    <property type="project" value="InterPro"/>
</dbReference>
<dbReference type="PANTHER" id="PTHR43080:SF2">
    <property type="entry name" value="CBS DOMAIN-CONTAINING PROTEIN"/>
    <property type="match status" value="1"/>
</dbReference>
<dbReference type="SMART" id="SM00116">
    <property type="entry name" value="CBS"/>
    <property type="match status" value="2"/>
</dbReference>
<evidence type="ECO:0000313" key="5">
    <source>
        <dbReference type="EMBL" id="NYT28675.1"/>
    </source>
</evidence>
<dbReference type="InterPro" id="IPR018490">
    <property type="entry name" value="cNMP-bd_dom_sf"/>
</dbReference>
<dbReference type="InterPro" id="IPR005105">
    <property type="entry name" value="GlnD_Uridyltrans_N"/>
</dbReference>
<dbReference type="InterPro" id="IPR018821">
    <property type="entry name" value="DUF294_put_nucleoTrafse_sb-bd"/>
</dbReference>
<dbReference type="InterPro" id="IPR000595">
    <property type="entry name" value="cNMP-bd_dom"/>
</dbReference>
<dbReference type="PROSITE" id="PS50042">
    <property type="entry name" value="CNMP_BINDING_3"/>
    <property type="match status" value="1"/>
</dbReference>
<reference evidence="5 6" key="1">
    <citation type="submission" date="2020-05" db="EMBL/GenBank/DDBJ databases">
        <title>Horizontal transmission and recombination maintain forever young bacterial symbiont genomes.</title>
        <authorList>
            <person name="Russell S.L."/>
            <person name="Pepper-Tunick E."/>
            <person name="Svedberg J."/>
            <person name="Byrne A."/>
            <person name="Ruelas Castillo J."/>
            <person name="Vollmers C."/>
            <person name="Beinart R.A."/>
            <person name="Corbett-Detig R."/>
        </authorList>
    </citation>
    <scope>NUCLEOTIDE SEQUENCE [LARGE SCALE GENOMIC DNA]</scope>
    <source>
        <strain evidence="5">455</strain>
    </source>
</reference>
<evidence type="ECO:0000313" key="6">
    <source>
        <dbReference type="Proteomes" id="UP000568751"/>
    </source>
</evidence>
<evidence type="ECO:0000256" key="2">
    <source>
        <dbReference type="PROSITE-ProRule" id="PRU00703"/>
    </source>
</evidence>
<dbReference type="CDD" id="cd05401">
    <property type="entry name" value="NT_GlnE_GlnD_like"/>
    <property type="match status" value="1"/>
</dbReference>
<feature type="domain" description="CBS" evidence="4">
    <location>
        <begin position="148"/>
        <end position="206"/>
    </location>
</feature>
<organism evidence="5 6">
    <name type="scientific">Candidatus Thiodubiliella endoseptemdiera</name>
    <dbReference type="NCBI Taxonomy" id="2738886"/>
    <lineage>
        <taxon>Bacteria</taxon>
        <taxon>Pseudomonadati</taxon>
        <taxon>Pseudomonadota</taxon>
        <taxon>Gammaproteobacteria</taxon>
        <taxon>Candidatus Pseudothioglobaceae</taxon>
        <taxon>Candidatus Thiodubiliella</taxon>
    </lineage>
</organism>
<dbReference type="SUPFAM" id="SSF54631">
    <property type="entry name" value="CBS-domain pair"/>
    <property type="match status" value="1"/>
</dbReference>
<dbReference type="Gene3D" id="2.60.120.10">
    <property type="entry name" value="Jelly Rolls"/>
    <property type="match status" value="1"/>
</dbReference>
<dbReference type="Gene3D" id="3.10.580.10">
    <property type="entry name" value="CBS-domain"/>
    <property type="match status" value="1"/>
</dbReference>
<gene>
    <name evidence="5" type="ORF">H0A76_12980</name>
</gene>
<dbReference type="PROSITE" id="PS51371">
    <property type="entry name" value="CBS"/>
    <property type="match status" value="2"/>
</dbReference>
<sequence length="612" mass="69061">MMEIEGLEMIDFFKLTLPLDSATSTQLKSLLTKTEIAYRRKGHILTIKPDYLYLVRKGAVRIEDENEALFSMLGEHQWFGYSVQLLPYTHLCQEDTLYYRIDKAYFYALFADNTTIENFFTEANLESSIQSQNFIKKDSLLSNSVLSMSRSNNAYLVDKKVSISEVAQLMHKKNVTAVVITDEKTVCGIVTDRAFCTKVAAQNLDVSKPISDIMTDNPISIAHYKSGVEAMLLMANSRIRHLPIVKNEQVVGMVTAADLMRKQSHNVVFLVNEILVSNTIEALEKISKQIPLLLQNSYESNMDQHDITYSISAVGKSINQQLLKQAEALLGPPPIDYAWVVAGSLARSEQIAHTDQDNLLILSDEYQEKLHGEYFTKLTHYVSDGLNACGYVYCPGDVMATNQKWRQSLSVWKSYFKKWITSPEPKALMYASIFFDLKCIYGEAELLDNLLTKVFELTESNTIFQSHMAANALHYTPPLGFFRNFMLDKNGANKKSLDMKKKGVVPIVDIARVYALSNGVRSVNTQDRLRELSDMGGMSSSGANDLIEAYKFINSVRIKHQSQQIKSGCLADNYVPTKEISSLDKKHLKDAFRLVTNMQSALGSRYQTSILS</sequence>
<dbReference type="InterPro" id="IPR000644">
    <property type="entry name" value="CBS_dom"/>
</dbReference>
<dbReference type="InterPro" id="IPR046342">
    <property type="entry name" value="CBS_dom_sf"/>
</dbReference>
<dbReference type="Pfam" id="PF03445">
    <property type="entry name" value="DUF294"/>
    <property type="match status" value="1"/>
</dbReference>